<comment type="caution">
    <text evidence="1">The sequence shown here is derived from an EMBL/GenBank/DDBJ whole genome shotgun (WGS) entry which is preliminary data.</text>
</comment>
<protein>
    <submittedName>
        <fullName evidence="1">Uncharacterized protein</fullName>
    </submittedName>
</protein>
<organism evidence="1 2">
    <name type="scientific">Mythimna loreyi</name>
    <dbReference type="NCBI Taxonomy" id="667449"/>
    <lineage>
        <taxon>Eukaryota</taxon>
        <taxon>Metazoa</taxon>
        <taxon>Ecdysozoa</taxon>
        <taxon>Arthropoda</taxon>
        <taxon>Hexapoda</taxon>
        <taxon>Insecta</taxon>
        <taxon>Pterygota</taxon>
        <taxon>Neoptera</taxon>
        <taxon>Endopterygota</taxon>
        <taxon>Lepidoptera</taxon>
        <taxon>Glossata</taxon>
        <taxon>Ditrysia</taxon>
        <taxon>Noctuoidea</taxon>
        <taxon>Noctuidae</taxon>
        <taxon>Noctuinae</taxon>
        <taxon>Hadenini</taxon>
        <taxon>Mythimna</taxon>
    </lineage>
</organism>
<gene>
    <name evidence="1" type="ORF">PYW08_009212</name>
</gene>
<dbReference type="EMBL" id="CM056799">
    <property type="protein sequence ID" value="KAJ8710697.1"/>
    <property type="molecule type" value="Genomic_DNA"/>
</dbReference>
<evidence type="ECO:0000313" key="2">
    <source>
        <dbReference type="Proteomes" id="UP001231649"/>
    </source>
</evidence>
<proteinExistence type="predicted"/>
<dbReference type="Proteomes" id="UP001231649">
    <property type="component" value="Chromosome 23"/>
</dbReference>
<sequence>MEFASFVIPLARLHCRKIQRTVNRLPEMLPNLQFKIKPGNIQELQWWLLNLEKKSKIILKEPEIHLVTDASNTGWGAELGDELMSGLWNTSQKKWHINKKEMFVIYKILSKYQTILQNKSILIQCDNKTVVAYIKNQGGTKSVSLLKLAGDILNMAIHKNIEIRIEHIPGQYNVISDHLSRGKSLPDWHLSDRILEMIFKKWGTPCIDLFATEKSAVVAKYVTRFPCPQAVFVNAFTRTWDYRLGWIFPPPPLIPRILQHLNQCQGTYILIVPRWENVFWRPILKKRSLDKPFTIRNLGDHLINLQTNQPPPKIQDLYLEAWKIRGGPIYALRTPEEVRKIIKTAKLHESELSEITQVLRFPDSSKHNDNLKLMLLDATLLKEIEAGNELLFKGDPDENVVLCTSNKTYDVKEAETSNSLLLVPELLFATETGLDETIQNESMEPDSSFDKSNASLNKSTESDEGAKPPRNIVHKDIINTFFTYYELKPCKPRLTKLRKLLEPTRYQGLELEYAIDKTKLLNYEALCNQVQASKAELNEELEKIQAIEIDGHYRLLEFDYEFRVLSYMLDLIDENSWLLDRISKETTIESLKELVPLPILEATFRFYTTESIVEDGVQFYKYKQDKVCRFLARVLLKSAGKFNLIEFLQAWRDSVPEGMVTDESLLSGIALVDKSSTPQVVWGFSESDLPEEINERFKILFQTKPKWTVDQISPYIECYATEKLNVNALLTKYARASTQDGVRVFSAKHMK</sequence>
<evidence type="ECO:0000313" key="1">
    <source>
        <dbReference type="EMBL" id="KAJ8710697.1"/>
    </source>
</evidence>
<reference evidence="1" key="1">
    <citation type="submission" date="2023-03" db="EMBL/GenBank/DDBJ databases">
        <title>Chromosome-level genomes of two armyworms, Mythimna separata and Mythimna loreyi, provide insights into the biosynthesis and reception of sex pheromones.</title>
        <authorList>
            <person name="Zhao H."/>
        </authorList>
    </citation>
    <scope>NUCLEOTIDE SEQUENCE</scope>
    <source>
        <strain evidence="1">BeijingLab</strain>
    </source>
</reference>
<accession>A0ACC2QCW4</accession>
<name>A0ACC2QCW4_9NEOP</name>
<keyword evidence="2" id="KW-1185">Reference proteome</keyword>